<gene>
    <name evidence="2" type="ORF">H9632_03760</name>
</gene>
<evidence type="ECO:0000256" key="1">
    <source>
        <dbReference type="SAM" id="MobiDB-lite"/>
    </source>
</evidence>
<evidence type="ECO:0000313" key="2">
    <source>
        <dbReference type="EMBL" id="MBD8032172.1"/>
    </source>
</evidence>
<reference evidence="2 3" key="1">
    <citation type="submission" date="2020-08" db="EMBL/GenBank/DDBJ databases">
        <title>A Genomic Blueprint of the Chicken Gut Microbiome.</title>
        <authorList>
            <person name="Gilroy R."/>
            <person name="Ravi A."/>
            <person name="Getino M."/>
            <person name="Pursley I."/>
            <person name="Horton D.L."/>
            <person name="Alikhan N.-F."/>
            <person name="Baker D."/>
            <person name="Gharbi K."/>
            <person name="Hall N."/>
            <person name="Watson M."/>
            <person name="Adriaenssens E.M."/>
            <person name="Foster-Nyarko E."/>
            <person name="Jarju S."/>
            <person name="Secka A."/>
            <person name="Antonio M."/>
            <person name="Oren A."/>
            <person name="Chaudhuri R."/>
            <person name="La Ragione R.M."/>
            <person name="Hildebrand F."/>
            <person name="Pallen M.J."/>
        </authorList>
    </citation>
    <scope>NUCLEOTIDE SEQUENCE [LARGE SCALE GENOMIC DNA]</scope>
    <source>
        <strain evidence="2 3">Sa1YVA6</strain>
    </source>
</reference>
<comment type="caution">
    <text evidence="2">The sequence shown here is derived from an EMBL/GenBank/DDBJ whole genome shotgun (WGS) entry which is preliminary data.</text>
</comment>
<organism evidence="2 3">
    <name type="scientific">Solibacillus merdavium</name>
    <dbReference type="NCBI Taxonomy" id="2762218"/>
    <lineage>
        <taxon>Bacteria</taxon>
        <taxon>Bacillati</taxon>
        <taxon>Bacillota</taxon>
        <taxon>Bacilli</taxon>
        <taxon>Bacillales</taxon>
        <taxon>Caryophanaceae</taxon>
        <taxon>Solibacillus</taxon>
    </lineage>
</organism>
<dbReference type="EMBL" id="JACSPW010000002">
    <property type="protein sequence ID" value="MBD8032172.1"/>
    <property type="molecule type" value="Genomic_DNA"/>
</dbReference>
<name>A0ABR8XJR7_9BACL</name>
<feature type="compositionally biased region" description="Basic and acidic residues" evidence="1">
    <location>
        <begin position="1"/>
        <end position="13"/>
    </location>
</feature>
<accession>A0ABR8XJR7</accession>
<evidence type="ECO:0000313" key="3">
    <source>
        <dbReference type="Proteomes" id="UP000600565"/>
    </source>
</evidence>
<sequence length="62" mass="7075">MKGEYEMGRDDSTSKGTNKRSLPQTPKNEKIAPNKMREEIANELNELHRLVEKGKSNAAKKF</sequence>
<keyword evidence="3" id="KW-1185">Reference proteome</keyword>
<protein>
    <recommendedName>
        <fullName evidence="4">Transposase</fullName>
    </recommendedName>
</protein>
<evidence type="ECO:0008006" key="4">
    <source>
        <dbReference type="Google" id="ProtNLM"/>
    </source>
</evidence>
<feature type="compositionally biased region" description="Polar residues" evidence="1">
    <location>
        <begin position="14"/>
        <end position="26"/>
    </location>
</feature>
<dbReference type="RefSeq" id="WP_191702927.1">
    <property type="nucleotide sequence ID" value="NZ_JACSPW010000002.1"/>
</dbReference>
<proteinExistence type="predicted"/>
<dbReference type="Proteomes" id="UP000600565">
    <property type="component" value="Unassembled WGS sequence"/>
</dbReference>
<feature type="region of interest" description="Disordered" evidence="1">
    <location>
        <begin position="1"/>
        <end position="35"/>
    </location>
</feature>